<keyword evidence="3" id="KW-1185">Reference proteome</keyword>
<dbReference type="EMBL" id="MU002318">
    <property type="protein sequence ID" value="KAF2787453.1"/>
    <property type="molecule type" value="Genomic_DNA"/>
</dbReference>
<feature type="transmembrane region" description="Helical" evidence="1">
    <location>
        <begin position="389"/>
        <end position="413"/>
    </location>
</feature>
<name>A0A6A6WU39_9PLEO</name>
<gene>
    <name evidence="2" type="ORF">K505DRAFT_411428</name>
</gene>
<reference evidence="2" key="1">
    <citation type="journal article" date="2020" name="Stud. Mycol.">
        <title>101 Dothideomycetes genomes: a test case for predicting lifestyles and emergence of pathogens.</title>
        <authorList>
            <person name="Haridas S."/>
            <person name="Albert R."/>
            <person name="Binder M."/>
            <person name="Bloem J."/>
            <person name="Labutti K."/>
            <person name="Salamov A."/>
            <person name="Andreopoulos B."/>
            <person name="Baker S."/>
            <person name="Barry K."/>
            <person name="Bills G."/>
            <person name="Bluhm B."/>
            <person name="Cannon C."/>
            <person name="Castanera R."/>
            <person name="Culley D."/>
            <person name="Daum C."/>
            <person name="Ezra D."/>
            <person name="Gonzalez J."/>
            <person name="Henrissat B."/>
            <person name="Kuo A."/>
            <person name="Liang C."/>
            <person name="Lipzen A."/>
            <person name="Lutzoni F."/>
            <person name="Magnuson J."/>
            <person name="Mondo S."/>
            <person name="Nolan M."/>
            <person name="Ohm R."/>
            <person name="Pangilinan J."/>
            <person name="Park H.-J."/>
            <person name="Ramirez L."/>
            <person name="Alfaro M."/>
            <person name="Sun H."/>
            <person name="Tritt A."/>
            <person name="Yoshinaga Y."/>
            <person name="Zwiers L.-H."/>
            <person name="Turgeon B."/>
            <person name="Goodwin S."/>
            <person name="Spatafora J."/>
            <person name="Crous P."/>
            <person name="Grigoriev I."/>
        </authorList>
    </citation>
    <scope>NUCLEOTIDE SEQUENCE</scope>
    <source>
        <strain evidence="2">CBS 109.77</strain>
    </source>
</reference>
<dbReference type="OrthoDB" id="5392974at2759"/>
<accession>A0A6A6WU39</accession>
<sequence>MDSYNRRIRFRGKLDRSLYPTYSGLDDDFQNDSLHPELIEQPLLAWGMTQSELAKDPSARIDVLYGRELALTWRYGVDDKSLENILANASQPENKSQRYVQMIFINTMNSRIGWLPGNFSLQLSTIRILKKAGLSAVILASVYDPEGTWAKMGNQCFQRYDNDGSLSSFEIAYRYSCGWDSDTGTGFTQFTRTRNLRTYFCINYPSAALDRFKENIKRTPSLIYRDFFLDALCEDDCLKGWQHSISERRELLVDYERRHEHGDFDFNVTSVELHRMSRDWHTLGQDCLDVHAQLLYLKASYKKYVELLTDAKNGWEVDRTSDMGNSLRVLASQCDNYARWTVVYRDRTIIRINLLFHLANQREAQTNTQIAASTAKVAEQTQRDSASMITIAAVTMVFLPGTFISAILSTTFFDYGADGVSVSKTWWILPATTIPLTVLVFGIWLGWRYLKLGRANLNSKFL</sequence>
<proteinExistence type="predicted"/>
<dbReference type="Proteomes" id="UP000799757">
    <property type="component" value="Unassembled WGS sequence"/>
</dbReference>
<keyword evidence="1" id="KW-0812">Transmembrane</keyword>
<evidence type="ECO:0000256" key="1">
    <source>
        <dbReference type="SAM" id="Phobius"/>
    </source>
</evidence>
<dbReference type="Gene3D" id="1.20.58.340">
    <property type="entry name" value="Magnesium transport protein CorA, transmembrane region"/>
    <property type="match status" value="1"/>
</dbReference>
<keyword evidence="1" id="KW-1133">Transmembrane helix</keyword>
<dbReference type="AlphaFoldDB" id="A0A6A6WU39"/>
<keyword evidence="1" id="KW-0472">Membrane</keyword>
<feature type="transmembrane region" description="Helical" evidence="1">
    <location>
        <begin position="425"/>
        <end position="447"/>
    </location>
</feature>
<evidence type="ECO:0000313" key="2">
    <source>
        <dbReference type="EMBL" id="KAF2787453.1"/>
    </source>
</evidence>
<organism evidence="2 3">
    <name type="scientific">Melanomma pulvis-pyrius CBS 109.77</name>
    <dbReference type="NCBI Taxonomy" id="1314802"/>
    <lineage>
        <taxon>Eukaryota</taxon>
        <taxon>Fungi</taxon>
        <taxon>Dikarya</taxon>
        <taxon>Ascomycota</taxon>
        <taxon>Pezizomycotina</taxon>
        <taxon>Dothideomycetes</taxon>
        <taxon>Pleosporomycetidae</taxon>
        <taxon>Pleosporales</taxon>
        <taxon>Melanommataceae</taxon>
        <taxon>Melanomma</taxon>
    </lineage>
</organism>
<evidence type="ECO:0000313" key="3">
    <source>
        <dbReference type="Proteomes" id="UP000799757"/>
    </source>
</evidence>
<evidence type="ECO:0008006" key="4">
    <source>
        <dbReference type="Google" id="ProtNLM"/>
    </source>
</evidence>
<protein>
    <recommendedName>
        <fullName evidence="4">Cora-domain-containing protein</fullName>
    </recommendedName>
</protein>